<name>A0A1F7TMC9_9BACT</name>
<organism evidence="9 10">
    <name type="scientific">Candidatus Uhrbacteria bacterium RIFCSPHIGHO2_01_FULL_63_20</name>
    <dbReference type="NCBI Taxonomy" id="1802385"/>
    <lineage>
        <taxon>Bacteria</taxon>
        <taxon>Candidatus Uhriibacteriota</taxon>
    </lineage>
</organism>
<comment type="similarity">
    <text evidence="2">Belongs to the autoinducer-2 exporter (AI-2E) (TC 2.A.86) family.</text>
</comment>
<keyword evidence="6 8" id="KW-1133">Transmembrane helix</keyword>
<proteinExistence type="inferred from homology"/>
<protein>
    <recommendedName>
        <fullName evidence="11">AI-2E family transporter</fullName>
    </recommendedName>
</protein>
<feature type="transmembrane region" description="Helical" evidence="8">
    <location>
        <begin position="153"/>
        <end position="172"/>
    </location>
</feature>
<dbReference type="PANTHER" id="PTHR21716:SF53">
    <property type="entry name" value="PERMEASE PERM-RELATED"/>
    <property type="match status" value="1"/>
</dbReference>
<dbReference type="STRING" id="1802385.A2856_03630"/>
<evidence type="ECO:0000256" key="6">
    <source>
        <dbReference type="ARBA" id="ARBA00022989"/>
    </source>
</evidence>
<comment type="subcellular location">
    <subcellularLocation>
        <location evidence="1">Cell membrane</location>
        <topology evidence="1">Multi-pass membrane protein</topology>
    </subcellularLocation>
</comment>
<feature type="transmembrane region" description="Helical" evidence="8">
    <location>
        <begin position="256"/>
        <end position="281"/>
    </location>
</feature>
<keyword evidence="5 8" id="KW-0812">Transmembrane</keyword>
<dbReference type="InterPro" id="IPR002549">
    <property type="entry name" value="AI-2E-like"/>
</dbReference>
<keyword evidence="7 8" id="KW-0472">Membrane</keyword>
<evidence type="ECO:0000313" key="10">
    <source>
        <dbReference type="Proteomes" id="UP000177885"/>
    </source>
</evidence>
<feature type="transmembrane region" description="Helical" evidence="8">
    <location>
        <begin position="37"/>
        <end position="57"/>
    </location>
</feature>
<keyword evidence="4" id="KW-1003">Cell membrane</keyword>
<dbReference type="EMBL" id="MGDT01000003">
    <property type="protein sequence ID" value="OGL67132.1"/>
    <property type="molecule type" value="Genomic_DNA"/>
</dbReference>
<keyword evidence="3" id="KW-0813">Transport</keyword>
<dbReference type="PANTHER" id="PTHR21716">
    <property type="entry name" value="TRANSMEMBRANE PROTEIN"/>
    <property type="match status" value="1"/>
</dbReference>
<feature type="transmembrane region" description="Helical" evidence="8">
    <location>
        <begin position="69"/>
        <end position="91"/>
    </location>
</feature>
<dbReference type="Pfam" id="PF01594">
    <property type="entry name" value="AI-2E_transport"/>
    <property type="match status" value="1"/>
</dbReference>
<accession>A0A1F7TMC9</accession>
<evidence type="ECO:0008006" key="11">
    <source>
        <dbReference type="Google" id="ProtNLM"/>
    </source>
</evidence>
<evidence type="ECO:0000256" key="5">
    <source>
        <dbReference type="ARBA" id="ARBA00022692"/>
    </source>
</evidence>
<evidence type="ECO:0000256" key="2">
    <source>
        <dbReference type="ARBA" id="ARBA00009773"/>
    </source>
</evidence>
<gene>
    <name evidence="9" type="ORF">A2856_03630</name>
</gene>
<dbReference type="AlphaFoldDB" id="A0A1F7TMC9"/>
<feature type="transmembrane region" description="Helical" evidence="8">
    <location>
        <begin position="212"/>
        <end position="244"/>
    </location>
</feature>
<dbReference type="GO" id="GO:0055085">
    <property type="term" value="P:transmembrane transport"/>
    <property type="evidence" value="ECO:0007669"/>
    <property type="project" value="TreeGrafter"/>
</dbReference>
<evidence type="ECO:0000256" key="7">
    <source>
        <dbReference type="ARBA" id="ARBA00023136"/>
    </source>
</evidence>
<dbReference type="GO" id="GO:0005886">
    <property type="term" value="C:plasma membrane"/>
    <property type="evidence" value="ECO:0007669"/>
    <property type="project" value="UniProtKB-SubCell"/>
</dbReference>
<sequence length="343" mass="36620">MPRQEVPHQISVSTATFVKAVLIVLALWFLWFVRDVVAILCAAVLLAALIEPFAAWCSRHHVPRGLGVIAIYVVLGAVLATAGILIVPVIAEQSVALVGKLSSAYAGFAESFGNLRALSAQYGFADNLRASLQSFQDAITGSFASLFSTVRGFLGSVAALFIVLVLAFYMVVEEDVARRYFKDLAPVEYQPYLTHLFQKMQSRIGAWLRGQIILGLIVGTAVFVGLVLIGVDYALLLAVIAGLFEVIPYVGPVLSLIPAAIIGFAHSPVQGMLVVALYLVIQQVENNVLVPKVMQKVTGLNPIVSIVALMVGIKVGGFVGAVLSIPVATMASVVLEDLFAQRS</sequence>
<feature type="transmembrane region" description="Helical" evidence="8">
    <location>
        <begin position="12"/>
        <end position="31"/>
    </location>
</feature>
<evidence type="ECO:0000256" key="8">
    <source>
        <dbReference type="SAM" id="Phobius"/>
    </source>
</evidence>
<evidence type="ECO:0000256" key="4">
    <source>
        <dbReference type="ARBA" id="ARBA00022475"/>
    </source>
</evidence>
<evidence type="ECO:0000256" key="1">
    <source>
        <dbReference type="ARBA" id="ARBA00004651"/>
    </source>
</evidence>
<dbReference type="Proteomes" id="UP000177885">
    <property type="component" value="Unassembled WGS sequence"/>
</dbReference>
<evidence type="ECO:0000313" key="9">
    <source>
        <dbReference type="EMBL" id="OGL67132.1"/>
    </source>
</evidence>
<comment type="caution">
    <text evidence="9">The sequence shown here is derived from an EMBL/GenBank/DDBJ whole genome shotgun (WGS) entry which is preliminary data.</text>
</comment>
<reference evidence="9 10" key="1">
    <citation type="journal article" date="2016" name="Nat. Commun.">
        <title>Thousands of microbial genomes shed light on interconnected biogeochemical processes in an aquifer system.</title>
        <authorList>
            <person name="Anantharaman K."/>
            <person name="Brown C.T."/>
            <person name="Hug L.A."/>
            <person name="Sharon I."/>
            <person name="Castelle C.J."/>
            <person name="Probst A.J."/>
            <person name="Thomas B.C."/>
            <person name="Singh A."/>
            <person name="Wilkins M.J."/>
            <person name="Karaoz U."/>
            <person name="Brodie E.L."/>
            <person name="Williams K.H."/>
            <person name="Hubbard S.S."/>
            <person name="Banfield J.F."/>
        </authorList>
    </citation>
    <scope>NUCLEOTIDE SEQUENCE [LARGE SCALE GENOMIC DNA]</scope>
</reference>
<evidence type="ECO:0000256" key="3">
    <source>
        <dbReference type="ARBA" id="ARBA00022448"/>
    </source>
</evidence>